<dbReference type="PANTHER" id="PTHR11988:SF56">
    <property type="entry name" value="TRANSCRIPTION FACTOR CES-2"/>
    <property type="match status" value="1"/>
</dbReference>
<dbReference type="OrthoDB" id="6022300at2759"/>
<dbReference type="CDD" id="cd14695">
    <property type="entry name" value="bZIP_HLF"/>
    <property type="match status" value="1"/>
</dbReference>
<keyword evidence="6" id="KW-0539">Nucleus</keyword>
<dbReference type="Gene3D" id="1.20.5.170">
    <property type="match status" value="1"/>
</dbReference>
<keyword evidence="5" id="KW-0804">Transcription</keyword>
<sequence>MDSALDFSMKKRPVENKKSQIRECHSHPHSLQRLVHPNSWKAAITPPSPCMPHSPIQNSKTLFDMLRYGSNALDVVTMSTTLNGMMPSYSPMSSLSISPRVLNASSTIMGGPSLMKAAAESTVFPTTSLAMSTFHHRRRSNSDNTNSGDSETETSCKKPKCIPDDKKDIAYWERRRKNNEAAKRSRDTRRAKEEEIALRAAYLEQENLKLKAQVNVLKTETARLHCMLFSHVQTVVSC</sequence>
<dbReference type="InterPro" id="IPR046347">
    <property type="entry name" value="bZIP_sf"/>
</dbReference>
<evidence type="ECO:0000256" key="2">
    <source>
        <dbReference type="ARBA" id="ARBA00006079"/>
    </source>
</evidence>
<dbReference type="InterPro" id="IPR040223">
    <property type="entry name" value="PAR_bZIP"/>
</dbReference>
<proteinExistence type="inferred from homology"/>
<dbReference type="Pfam" id="PF07716">
    <property type="entry name" value="bZIP_2"/>
    <property type="match status" value="1"/>
</dbReference>
<dbReference type="FunFam" id="1.20.5.170:FF:000025">
    <property type="entry name" value="nuclear factor interleukin-3-regulated protein-like"/>
    <property type="match status" value="1"/>
</dbReference>
<dbReference type="PROSITE" id="PS50217">
    <property type="entry name" value="BZIP"/>
    <property type="match status" value="1"/>
</dbReference>
<reference evidence="11" key="1">
    <citation type="submission" date="2016-06" db="UniProtKB">
        <authorList>
            <consortium name="WormBaseParasite"/>
        </authorList>
    </citation>
    <scope>IDENTIFICATION</scope>
</reference>
<dbReference type="InterPro" id="IPR004827">
    <property type="entry name" value="bZIP"/>
</dbReference>
<dbReference type="GO" id="GO:0000978">
    <property type="term" value="F:RNA polymerase II cis-regulatory region sequence-specific DNA binding"/>
    <property type="evidence" value="ECO:0007669"/>
    <property type="project" value="TreeGrafter"/>
</dbReference>
<dbReference type="WBParaSite" id="SBAD_0000555201-mRNA-1">
    <property type="protein sequence ID" value="SBAD_0000555201-mRNA-1"/>
    <property type="gene ID" value="SBAD_0000555201"/>
</dbReference>
<feature type="region of interest" description="Disordered" evidence="7">
    <location>
        <begin position="131"/>
        <end position="161"/>
    </location>
</feature>
<evidence type="ECO:0000313" key="10">
    <source>
        <dbReference type="Proteomes" id="UP000270296"/>
    </source>
</evidence>
<dbReference type="Proteomes" id="UP000270296">
    <property type="component" value="Unassembled WGS sequence"/>
</dbReference>
<evidence type="ECO:0000256" key="5">
    <source>
        <dbReference type="ARBA" id="ARBA00023163"/>
    </source>
</evidence>
<accession>A0A183INY9</accession>
<evidence type="ECO:0000259" key="8">
    <source>
        <dbReference type="PROSITE" id="PS50217"/>
    </source>
</evidence>
<dbReference type="AlphaFoldDB" id="A0A183INY9"/>
<name>A0A183INY9_9BILA</name>
<gene>
    <name evidence="9" type="ORF">SBAD_LOCUS5336</name>
</gene>
<comment type="similarity">
    <text evidence="2">Belongs to the bZIP family. NFIL3 subfamily.</text>
</comment>
<feature type="compositionally biased region" description="Basic and acidic residues" evidence="7">
    <location>
        <begin position="8"/>
        <end position="23"/>
    </location>
</feature>
<keyword evidence="3" id="KW-0805">Transcription regulation</keyword>
<keyword evidence="4" id="KW-0238">DNA-binding</keyword>
<evidence type="ECO:0000256" key="3">
    <source>
        <dbReference type="ARBA" id="ARBA00023015"/>
    </source>
</evidence>
<dbReference type="EMBL" id="UZAM01008919">
    <property type="protein sequence ID" value="VDP06945.1"/>
    <property type="molecule type" value="Genomic_DNA"/>
</dbReference>
<evidence type="ECO:0000313" key="9">
    <source>
        <dbReference type="EMBL" id="VDP06945.1"/>
    </source>
</evidence>
<feature type="region of interest" description="Disordered" evidence="7">
    <location>
        <begin position="1"/>
        <end position="23"/>
    </location>
</feature>
<organism evidence="11">
    <name type="scientific">Soboliphyme baturini</name>
    <dbReference type="NCBI Taxonomy" id="241478"/>
    <lineage>
        <taxon>Eukaryota</taxon>
        <taxon>Metazoa</taxon>
        <taxon>Ecdysozoa</taxon>
        <taxon>Nematoda</taxon>
        <taxon>Enoplea</taxon>
        <taxon>Dorylaimia</taxon>
        <taxon>Dioctophymatida</taxon>
        <taxon>Dioctophymatoidea</taxon>
        <taxon>Soboliphymatidae</taxon>
        <taxon>Soboliphyme</taxon>
    </lineage>
</organism>
<feature type="domain" description="BZIP" evidence="8">
    <location>
        <begin position="168"/>
        <end position="231"/>
    </location>
</feature>
<dbReference type="SUPFAM" id="SSF57959">
    <property type="entry name" value="Leucine zipper domain"/>
    <property type="match status" value="1"/>
</dbReference>
<dbReference type="GO" id="GO:0000981">
    <property type="term" value="F:DNA-binding transcription factor activity, RNA polymerase II-specific"/>
    <property type="evidence" value="ECO:0007669"/>
    <property type="project" value="TreeGrafter"/>
</dbReference>
<evidence type="ECO:0000256" key="1">
    <source>
        <dbReference type="ARBA" id="ARBA00004123"/>
    </source>
</evidence>
<keyword evidence="10" id="KW-1185">Reference proteome</keyword>
<evidence type="ECO:0000256" key="7">
    <source>
        <dbReference type="SAM" id="MobiDB-lite"/>
    </source>
</evidence>
<dbReference type="PANTHER" id="PTHR11988">
    <property type="entry name" value="THYROTROPH EMBRYONIC FACTOR RELATED"/>
    <property type="match status" value="1"/>
</dbReference>
<evidence type="ECO:0000256" key="4">
    <source>
        <dbReference type="ARBA" id="ARBA00023125"/>
    </source>
</evidence>
<protein>
    <submittedName>
        <fullName evidence="11">BZIP domain-containing protein</fullName>
    </submittedName>
</protein>
<comment type="subcellular location">
    <subcellularLocation>
        <location evidence="1">Nucleus</location>
    </subcellularLocation>
</comment>
<dbReference type="GO" id="GO:0005634">
    <property type="term" value="C:nucleus"/>
    <property type="evidence" value="ECO:0007669"/>
    <property type="project" value="UniProtKB-SubCell"/>
</dbReference>
<evidence type="ECO:0000313" key="11">
    <source>
        <dbReference type="WBParaSite" id="SBAD_0000555201-mRNA-1"/>
    </source>
</evidence>
<reference evidence="9 10" key="2">
    <citation type="submission" date="2018-11" db="EMBL/GenBank/DDBJ databases">
        <authorList>
            <consortium name="Pathogen Informatics"/>
        </authorList>
    </citation>
    <scope>NUCLEOTIDE SEQUENCE [LARGE SCALE GENOMIC DNA]</scope>
</reference>
<dbReference type="SMART" id="SM00338">
    <property type="entry name" value="BRLZ"/>
    <property type="match status" value="1"/>
</dbReference>
<evidence type="ECO:0000256" key="6">
    <source>
        <dbReference type="ARBA" id="ARBA00023242"/>
    </source>
</evidence>